<keyword evidence="3" id="KW-0067">ATP-binding</keyword>
<dbReference type="AlphaFoldDB" id="A0A1G7PVJ6"/>
<dbReference type="InterPro" id="IPR018145">
    <property type="entry name" value="CagE_TrbE_VirB_cntrl_dom"/>
</dbReference>
<evidence type="ECO:0000259" key="7">
    <source>
        <dbReference type="Pfam" id="PF19044"/>
    </source>
</evidence>
<evidence type="ECO:0000313" key="9">
    <source>
        <dbReference type="EMBL" id="SDF90284.1"/>
    </source>
</evidence>
<comment type="similarity">
    <text evidence="1">Belongs to the TrbE/VirB4 family.</text>
</comment>
<evidence type="ECO:0000313" key="11">
    <source>
        <dbReference type="Proteomes" id="UP000436801"/>
    </source>
</evidence>
<feature type="domain" description="CagE TrbE VirB component of type IV transporter system central" evidence="6">
    <location>
        <begin position="177"/>
        <end position="381"/>
    </location>
</feature>
<dbReference type="InterPro" id="IPR043964">
    <property type="entry name" value="P-loop_TraG"/>
</dbReference>
<dbReference type="NCBIfam" id="TIGR00929">
    <property type="entry name" value="VirB4_CagE"/>
    <property type="match status" value="1"/>
</dbReference>
<dbReference type="Proteomes" id="UP000436801">
    <property type="component" value="Unassembled WGS sequence"/>
</dbReference>
<proteinExistence type="inferred from homology"/>
<dbReference type="Gene3D" id="3.40.50.300">
    <property type="entry name" value="P-loop containing nucleotide triphosphate hydrolases"/>
    <property type="match status" value="1"/>
</dbReference>
<dbReference type="Proteomes" id="UP000323502">
    <property type="component" value="Unassembled WGS sequence"/>
</dbReference>
<accession>A0A1G7PVJ6</accession>
<dbReference type="EMBL" id="FNBI01000007">
    <property type="protein sequence ID" value="SDF90284.1"/>
    <property type="molecule type" value="Genomic_DNA"/>
</dbReference>
<reference evidence="9 10" key="1">
    <citation type="submission" date="2016-10" db="EMBL/GenBank/DDBJ databases">
        <authorList>
            <person name="Varghese N."/>
            <person name="Submissions S."/>
        </authorList>
    </citation>
    <scope>NUCLEOTIDE SEQUENCE [LARGE SCALE GENOMIC DNA]</scope>
    <source>
        <strain evidence="9 10">S7-754</strain>
    </source>
</reference>
<keyword evidence="4" id="KW-0843">Virulence</keyword>
<gene>
    <name evidence="8" type="ORF">GQR91_18505</name>
    <name evidence="9" type="ORF">SAMN05216557_10799</name>
</gene>
<evidence type="ECO:0000256" key="5">
    <source>
        <dbReference type="ARBA" id="ARBA00023635"/>
    </source>
</evidence>
<dbReference type="EMBL" id="WSUT01000007">
    <property type="protein sequence ID" value="MWC45611.1"/>
    <property type="molecule type" value="Genomic_DNA"/>
</dbReference>
<dbReference type="PANTHER" id="PTHR30121:SF12">
    <property type="entry name" value="TYPE IV SECRETION SYSTEM PROTEIN CAGE"/>
    <property type="match status" value="1"/>
</dbReference>
<evidence type="ECO:0000256" key="1">
    <source>
        <dbReference type="ARBA" id="ARBA00006512"/>
    </source>
</evidence>
<sequence>MRKWMGPAAWGPREAKAGDRLPYGRLVDEQTLALRDGAVMRTIAVPGIGFETEDSEQLDHLLAVRETMLRSALDARFIVYHHVVRRRVEATLAEAGDDPFSRELDRRWNAIRASRRLYVNDQYLTILRRPARGKTGWAEKLSRRINGQGDPEPGTIRELDTAITALVAGLSGYGARVLGGYDGAGGRCSEPLELLSALYNGESRPVLAPAGDVDCGRYLPYTRVSFGLDAIETRGAGDRRFSAMVSIKEYPDATRAGLVDNLLRLPNELVLTESFAPADRQVARERIDLALRRLKSADTEAAAERAEMMTARDGLGAGQIGFGDHHLSLLVRADTLPDLEHAAAQAGAALADMGTIAVREDVGLEPSFWGQFPGNETYVVRRSLISTANAAGFLSLHGFPQGRASDNHWGDAVSVLETTSATPYFFNFHEGDLGNFTVIGPSGSGKTVALNFLAAQAQRFGPRLVFFDKDRGAEIFLRAIGGHYARLVPGEPTGMNPLALPGTPANQAFLRDWLAVLLNAEGPEELATIAAAVAAAYDHDVAFRRLRYLGELLGGARRPEAGDLVHRLQPWIGSGEHAWLFDNASDRLDLDARTLGFDMTQLLDNPRLRTPAMMYLFHRIDERLDGSPTTILIDEGWKALDDPVFASRIRDWLKTLRKRNALVGFATQSAGDALGSSIASAIVEQTATMIFMPNAKAKAEDYCTGFNLSEHELALIRALPAESRCFLVRHANHSVVVRLDLTGTGEMLMVLSGREATVRKLDAIRADAGDDPAAWYPRLTGAAWPGGPPEHEAPWYMEAAE</sequence>
<dbReference type="InterPro" id="IPR051162">
    <property type="entry name" value="T4SS_component"/>
</dbReference>
<organism evidence="9 10">
    <name type="scientific">Sphingomonas carotinifaciens</name>
    <dbReference type="NCBI Taxonomy" id="1166323"/>
    <lineage>
        <taxon>Bacteria</taxon>
        <taxon>Pseudomonadati</taxon>
        <taxon>Pseudomonadota</taxon>
        <taxon>Alphaproteobacteria</taxon>
        <taxon>Sphingomonadales</taxon>
        <taxon>Sphingomonadaceae</taxon>
        <taxon>Sphingomonas</taxon>
    </lineage>
</organism>
<dbReference type="OrthoDB" id="9816422at2"/>
<feature type="domain" description="TraG P-loop" evidence="7">
    <location>
        <begin position="563"/>
        <end position="710"/>
    </location>
</feature>
<dbReference type="Pfam" id="PF19044">
    <property type="entry name" value="P-loop_TraG"/>
    <property type="match status" value="1"/>
</dbReference>
<keyword evidence="10" id="KW-1185">Reference proteome</keyword>
<dbReference type="PANTHER" id="PTHR30121">
    <property type="entry name" value="UNCHARACTERIZED PROTEIN YJGR-RELATED"/>
    <property type="match status" value="1"/>
</dbReference>
<name>A0A1G7PVJ6_9SPHN</name>
<evidence type="ECO:0000256" key="3">
    <source>
        <dbReference type="ARBA" id="ARBA00022840"/>
    </source>
</evidence>
<keyword evidence="2" id="KW-0547">Nucleotide-binding</keyword>
<evidence type="ECO:0000256" key="4">
    <source>
        <dbReference type="ARBA" id="ARBA00023026"/>
    </source>
</evidence>
<dbReference type="GO" id="GO:0005524">
    <property type="term" value="F:ATP binding"/>
    <property type="evidence" value="ECO:0007669"/>
    <property type="project" value="UniProtKB-KW"/>
</dbReference>
<evidence type="ECO:0000313" key="8">
    <source>
        <dbReference type="EMBL" id="MWC45611.1"/>
    </source>
</evidence>
<evidence type="ECO:0000313" key="10">
    <source>
        <dbReference type="Proteomes" id="UP000323502"/>
    </source>
</evidence>
<protein>
    <recommendedName>
        <fullName evidence="5">Type IV secretion system protein virB4</fullName>
    </recommendedName>
</protein>
<dbReference type="SUPFAM" id="SSF52540">
    <property type="entry name" value="P-loop containing nucleoside triphosphate hydrolases"/>
    <property type="match status" value="1"/>
</dbReference>
<dbReference type="InterPro" id="IPR004346">
    <property type="entry name" value="CagE_TrbE_VirB"/>
</dbReference>
<reference evidence="8 11" key="2">
    <citation type="submission" date="2019-12" db="EMBL/GenBank/DDBJ databases">
        <authorList>
            <person name="Zheng J."/>
        </authorList>
    </citation>
    <scope>NUCLEOTIDE SEQUENCE [LARGE SCALE GENOMIC DNA]</scope>
    <source>
        <strain evidence="8 11">DSM 27347</strain>
    </source>
</reference>
<dbReference type="Pfam" id="PF03135">
    <property type="entry name" value="CagE_TrbE_VirB"/>
    <property type="match status" value="1"/>
</dbReference>
<dbReference type="InterPro" id="IPR027417">
    <property type="entry name" value="P-loop_NTPase"/>
</dbReference>
<evidence type="ECO:0000259" key="6">
    <source>
        <dbReference type="Pfam" id="PF03135"/>
    </source>
</evidence>
<evidence type="ECO:0000256" key="2">
    <source>
        <dbReference type="ARBA" id="ARBA00022741"/>
    </source>
</evidence>
<dbReference type="RefSeq" id="WP_149683098.1">
    <property type="nucleotide sequence ID" value="NZ_FNBI01000007.1"/>
</dbReference>